<dbReference type="InterPro" id="IPR047923">
    <property type="entry name" value="ArpA-like"/>
</dbReference>
<keyword evidence="2 4" id="KW-0238">DNA-binding</keyword>
<dbReference type="NCBIfam" id="NF041196">
    <property type="entry name" value="ScbR_bind_reg"/>
    <property type="match status" value="1"/>
</dbReference>
<dbReference type="PANTHER" id="PTHR47506:SF3">
    <property type="entry name" value="HTH-TYPE TRANSCRIPTIONAL REGULATOR LMRA"/>
    <property type="match status" value="1"/>
</dbReference>
<feature type="DNA-binding region" description="H-T-H motif" evidence="4">
    <location>
        <begin position="31"/>
        <end position="50"/>
    </location>
</feature>
<dbReference type="SUPFAM" id="SSF48498">
    <property type="entry name" value="Tetracyclin repressor-like, C-terminal domain"/>
    <property type="match status" value="1"/>
</dbReference>
<dbReference type="Pfam" id="PF00440">
    <property type="entry name" value="TetR_N"/>
    <property type="match status" value="1"/>
</dbReference>
<accession>A0ABQ2AX98</accession>
<organism evidence="6 7">
    <name type="scientific">Arthrobacter liuii</name>
    <dbReference type="NCBI Taxonomy" id="1476996"/>
    <lineage>
        <taxon>Bacteria</taxon>
        <taxon>Bacillati</taxon>
        <taxon>Actinomycetota</taxon>
        <taxon>Actinomycetes</taxon>
        <taxon>Micrococcales</taxon>
        <taxon>Micrococcaceae</taxon>
        <taxon>Arthrobacter</taxon>
    </lineage>
</organism>
<comment type="caution">
    <text evidence="6">The sequence shown here is derived from an EMBL/GenBank/DDBJ whole genome shotgun (WGS) entry which is preliminary data.</text>
</comment>
<evidence type="ECO:0000256" key="2">
    <source>
        <dbReference type="ARBA" id="ARBA00023125"/>
    </source>
</evidence>
<evidence type="ECO:0000259" key="5">
    <source>
        <dbReference type="PROSITE" id="PS50977"/>
    </source>
</evidence>
<dbReference type="Proteomes" id="UP000643279">
    <property type="component" value="Unassembled WGS sequence"/>
</dbReference>
<gene>
    <name evidence="6" type="primary">mmfR</name>
    <name evidence="6" type="ORF">GCM10007170_39400</name>
</gene>
<evidence type="ECO:0000256" key="3">
    <source>
        <dbReference type="ARBA" id="ARBA00023163"/>
    </source>
</evidence>
<dbReference type="PRINTS" id="PR00455">
    <property type="entry name" value="HTHTETR"/>
</dbReference>
<dbReference type="InterPro" id="IPR001647">
    <property type="entry name" value="HTH_TetR"/>
</dbReference>
<evidence type="ECO:0000313" key="7">
    <source>
        <dbReference type="Proteomes" id="UP000643279"/>
    </source>
</evidence>
<dbReference type="InterPro" id="IPR023772">
    <property type="entry name" value="DNA-bd_HTH_TetR-type_CS"/>
</dbReference>
<protein>
    <submittedName>
        <fullName evidence="6">TetR family transcriptional regulator</fullName>
    </submittedName>
</protein>
<feature type="domain" description="HTH tetR-type" evidence="5">
    <location>
        <begin position="8"/>
        <end position="68"/>
    </location>
</feature>
<keyword evidence="7" id="KW-1185">Reference proteome</keyword>
<dbReference type="Pfam" id="PF21935">
    <property type="entry name" value="TetR_C_45"/>
    <property type="match status" value="1"/>
</dbReference>
<dbReference type="PROSITE" id="PS01081">
    <property type="entry name" value="HTH_TETR_1"/>
    <property type="match status" value="1"/>
</dbReference>
<sequence length="221" mass="24168">MVLQDRAKATRGAALLGAAAVFEEHGYGGATLSRVSEVSGLTKGALYFHFQSKEDLARAVIEVQHRIAAAEGERILAENLPALTKIILMCRGFGLQLVDEPVVRAGIRLTFEATAFGPPVRGPYEDWIAIMEQLTERSKSELQIRASIDAGAFARYLVASFTGVQMVSGVLTSRADVMQRIEEMWEILLPGILHEDFHENPRTLSRLISTGLPERPAPTAP</sequence>
<name>A0ABQ2AX98_9MICC</name>
<proteinExistence type="predicted"/>
<dbReference type="Gene3D" id="1.10.357.10">
    <property type="entry name" value="Tetracycline Repressor, domain 2"/>
    <property type="match status" value="1"/>
</dbReference>
<keyword evidence="3" id="KW-0804">Transcription</keyword>
<dbReference type="InterPro" id="IPR009057">
    <property type="entry name" value="Homeodomain-like_sf"/>
</dbReference>
<reference evidence="7" key="1">
    <citation type="journal article" date="2019" name="Int. J. Syst. Evol. Microbiol.">
        <title>The Global Catalogue of Microorganisms (GCM) 10K type strain sequencing project: providing services to taxonomists for standard genome sequencing and annotation.</title>
        <authorList>
            <consortium name="The Broad Institute Genomics Platform"/>
            <consortium name="The Broad Institute Genome Sequencing Center for Infectious Disease"/>
            <person name="Wu L."/>
            <person name="Ma J."/>
        </authorList>
    </citation>
    <scope>NUCLEOTIDE SEQUENCE [LARGE SCALE GENOMIC DNA]</scope>
    <source>
        <strain evidence="7">CGMCC 1.12778</strain>
    </source>
</reference>
<dbReference type="RefSeq" id="WP_188573221.1">
    <property type="nucleotide sequence ID" value="NZ_BMFW01000030.1"/>
</dbReference>
<evidence type="ECO:0000313" key="6">
    <source>
        <dbReference type="EMBL" id="GGI00986.1"/>
    </source>
</evidence>
<dbReference type="PROSITE" id="PS50977">
    <property type="entry name" value="HTH_TETR_2"/>
    <property type="match status" value="1"/>
</dbReference>
<keyword evidence="1" id="KW-0805">Transcription regulation</keyword>
<dbReference type="InterPro" id="IPR036271">
    <property type="entry name" value="Tet_transcr_reg_TetR-rel_C_sf"/>
</dbReference>
<dbReference type="EMBL" id="BMFW01000030">
    <property type="protein sequence ID" value="GGI00986.1"/>
    <property type="molecule type" value="Genomic_DNA"/>
</dbReference>
<dbReference type="InterPro" id="IPR054126">
    <property type="entry name" value="CprB_TetR_C"/>
</dbReference>
<evidence type="ECO:0000256" key="1">
    <source>
        <dbReference type="ARBA" id="ARBA00023015"/>
    </source>
</evidence>
<dbReference type="PANTHER" id="PTHR47506">
    <property type="entry name" value="TRANSCRIPTIONAL REGULATORY PROTEIN"/>
    <property type="match status" value="1"/>
</dbReference>
<dbReference type="SUPFAM" id="SSF46689">
    <property type="entry name" value="Homeodomain-like"/>
    <property type="match status" value="1"/>
</dbReference>
<evidence type="ECO:0000256" key="4">
    <source>
        <dbReference type="PROSITE-ProRule" id="PRU00335"/>
    </source>
</evidence>